<proteinExistence type="predicted"/>
<comment type="caution">
    <text evidence="2">The sequence shown here is derived from an EMBL/GenBank/DDBJ whole genome shotgun (WGS) entry which is preliminary data.</text>
</comment>
<reference evidence="2" key="1">
    <citation type="submission" date="2020-07" db="EMBL/GenBank/DDBJ databases">
        <title>Multicomponent nature underlies the extraordinary mechanical properties of spider dragline silk.</title>
        <authorList>
            <person name="Kono N."/>
            <person name="Nakamura H."/>
            <person name="Mori M."/>
            <person name="Yoshida Y."/>
            <person name="Ohtoshi R."/>
            <person name="Malay A.D."/>
            <person name="Moran D.A.P."/>
            <person name="Tomita M."/>
            <person name="Numata K."/>
            <person name="Arakawa K."/>
        </authorList>
    </citation>
    <scope>NUCLEOTIDE SEQUENCE</scope>
</reference>
<dbReference type="EMBL" id="BMAO01013367">
    <property type="protein sequence ID" value="GFQ88412.1"/>
    <property type="molecule type" value="Genomic_DNA"/>
</dbReference>
<organism evidence="2 3">
    <name type="scientific">Trichonephila clavata</name>
    <name type="common">Joro spider</name>
    <name type="synonym">Nephila clavata</name>
    <dbReference type="NCBI Taxonomy" id="2740835"/>
    <lineage>
        <taxon>Eukaryota</taxon>
        <taxon>Metazoa</taxon>
        <taxon>Ecdysozoa</taxon>
        <taxon>Arthropoda</taxon>
        <taxon>Chelicerata</taxon>
        <taxon>Arachnida</taxon>
        <taxon>Araneae</taxon>
        <taxon>Araneomorphae</taxon>
        <taxon>Entelegynae</taxon>
        <taxon>Araneoidea</taxon>
        <taxon>Nephilidae</taxon>
        <taxon>Trichonephila</taxon>
    </lineage>
</organism>
<feature type="chain" id="PRO_5036502948" evidence="1">
    <location>
        <begin position="23"/>
        <end position="80"/>
    </location>
</feature>
<keyword evidence="1" id="KW-0732">Signal</keyword>
<protein>
    <submittedName>
        <fullName evidence="2">Uncharacterized protein</fullName>
    </submittedName>
</protein>
<dbReference type="AlphaFoldDB" id="A0A8X6I6A6"/>
<evidence type="ECO:0000313" key="2">
    <source>
        <dbReference type="EMBL" id="GFQ88412.1"/>
    </source>
</evidence>
<evidence type="ECO:0000313" key="3">
    <source>
        <dbReference type="Proteomes" id="UP000887116"/>
    </source>
</evidence>
<name>A0A8X6I6A6_TRICU</name>
<keyword evidence="3" id="KW-1185">Reference proteome</keyword>
<feature type="signal peptide" evidence="1">
    <location>
        <begin position="1"/>
        <end position="22"/>
    </location>
</feature>
<evidence type="ECO:0000256" key="1">
    <source>
        <dbReference type="SAM" id="SignalP"/>
    </source>
</evidence>
<dbReference type="Proteomes" id="UP000887116">
    <property type="component" value="Unassembled WGS sequence"/>
</dbReference>
<gene>
    <name evidence="2" type="ORF">TNCT_317531</name>
</gene>
<accession>A0A8X6I6A6</accession>
<sequence>MSRSRRFLLVLLVASVTCVVLVQVLMDGENIGNTFHYNEDADAKGRLESKLQLSFDRWLPFVTKTAASSEEREVSLDTAV</sequence>